<evidence type="ECO:0000313" key="5">
    <source>
        <dbReference type="Proteomes" id="UP000755667"/>
    </source>
</evidence>
<proteinExistence type="predicted"/>
<dbReference type="NCBIfam" id="NF047336">
    <property type="entry name" value="conj_memb_RcgA"/>
    <property type="match status" value="1"/>
</dbReference>
<evidence type="ECO:0000313" key="4">
    <source>
        <dbReference type="EMBL" id="MBM2418805.1"/>
    </source>
</evidence>
<feature type="transmembrane region" description="Helical" evidence="2">
    <location>
        <begin position="356"/>
        <end position="379"/>
    </location>
</feature>
<evidence type="ECO:0000313" key="6">
    <source>
        <dbReference type="Proteomes" id="UP000809440"/>
    </source>
</evidence>
<keyword evidence="2" id="KW-1133">Transmembrane helix</keyword>
<organism evidence="3 5">
    <name type="scientific">Marivita cryptomonadis</name>
    <dbReference type="NCBI Taxonomy" id="505252"/>
    <lineage>
        <taxon>Bacteria</taxon>
        <taxon>Pseudomonadati</taxon>
        <taxon>Pseudomonadota</taxon>
        <taxon>Alphaproteobacteria</taxon>
        <taxon>Rhodobacterales</taxon>
        <taxon>Roseobacteraceae</taxon>
        <taxon>Marivita</taxon>
    </lineage>
</organism>
<dbReference type="AlphaFoldDB" id="A0A9Q2S166"/>
<keyword evidence="6" id="KW-1185">Reference proteome</keyword>
<feature type="transmembrane region" description="Helical" evidence="2">
    <location>
        <begin position="190"/>
        <end position="210"/>
    </location>
</feature>
<evidence type="ECO:0000313" key="3">
    <source>
        <dbReference type="EMBL" id="MBM2414135.1"/>
    </source>
</evidence>
<dbReference type="EMBL" id="JAFBXE010000013">
    <property type="protein sequence ID" value="MBM2414135.1"/>
    <property type="molecule type" value="Genomic_DNA"/>
</dbReference>
<feature type="transmembrane region" description="Helical" evidence="2">
    <location>
        <begin position="296"/>
        <end position="320"/>
    </location>
</feature>
<protein>
    <recommendedName>
        <fullName evidence="7">Transmembrane protein</fullName>
    </recommendedName>
</protein>
<feature type="transmembrane region" description="Helical" evidence="2">
    <location>
        <begin position="147"/>
        <end position="170"/>
    </location>
</feature>
<evidence type="ECO:0000256" key="2">
    <source>
        <dbReference type="SAM" id="Phobius"/>
    </source>
</evidence>
<reference evidence="3 6" key="1">
    <citation type="submission" date="2021-01" db="EMBL/GenBank/DDBJ databases">
        <title>Diatom-associated Roseobacters Show Island Model of Population Structure.</title>
        <authorList>
            <person name="Qu L."/>
            <person name="Feng X."/>
            <person name="Chen Y."/>
            <person name="Li L."/>
            <person name="Wang X."/>
            <person name="Hu Z."/>
            <person name="Wang H."/>
            <person name="Luo H."/>
        </authorList>
    </citation>
    <scope>NUCLEOTIDE SEQUENCE</scope>
    <source>
        <strain evidence="4 6">CC28-63</strain>
        <strain evidence="3">CC28-69</strain>
    </source>
</reference>
<sequence>MAAAGVGRPVDKDGCPQGPWTPDLLARAISEIEANRDGIELRTVQLWFENNNKGISASNIRWLARVLGCNDPEASSAWQAELSAAQSRLTAKRRERRREGSAQAAEPEDGWRGQQGSGLPEVVQDSPRFGLACATEALFSFGSILNLAAAVFAGAVALQFVSYFLSIHSITYLRHDGVSKQVGFLWAPNWTVLFVVFLPLFFSVVADQIVRWKNVSRVRLLSAIGDGEQTGTWMSRVEASSYTYWVALLICVGFAGVFQWVSIRLLPLLNGGGAYAVDWGTLALVQPEQIGVLQQIAFTAIAYIYMCLCFYLFIAGLILLSSLVDDFVHIRTALADHQGHEHVPEIETSGSAILRGIFRCTIAGLLVAICMKLTSFYLVSPSPNIWEWLITDARSVLALSVMPVEADSFSKPNQYTSMLVVFLVSAVYLYGTIRIGASVSAGHSLVRSHLAVVFLALVYMLIGFIPGFSLLLSAGLIVACYGLFDPDFRFWWERHRSQYYVP</sequence>
<feature type="transmembrane region" description="Helical" evidence="2">
    <location>
        <begin position="242"/>
        <end position="261"/>
    </location>
</feature>
<keyword evidence="2" id="KW-0812">Transmembrane</keyword>
<dbReference type="EMBL" id="JAFBXF010000013">
    <property type="protein sequence ID" value="MBM2418805.1"/>
    <property type="molecule type" value="Genomic_DNA"/>
</dbReference>
<evidence type="ECO:0000256" key="1">
    <source>
        <dbReference type="SAM" id="MobiDB-lite"/>
    </source>
</evidence>
<dbReference type="InterPro" id="IPR058114">
    <property type="entry name" value="RcgA-like"/>
</dbReference>
<keyword evidence="2" id="KW-0472">Membrane</keyword>
<dbReference type="Proteomes" id="UP000809440">
    <property type="component" value="Unassembled WGS sequence"/>
</dbReference>
<comment type="caution">
    <text evidence="3">The sequence shown here is derived from an EMBL/GenBank/DDBJ whole genome shotgun (WGS) entry which is preliminary data.</text>
</comment>
<gene>
    <name evidence="3" type="ORF">JQX41_17585</name>
    <name evidence="4" type="ORF">JQX48_17600</name>
</gene>
<feature type="region of interest" description="Disordered" evidence="1">
    <location>
        <begin position="89"/>
        <end position="118"/>
    </location>
</feature>
<feature type="transmembrane region" description="Helical" evidence="2">
    <location>
        <begin position="445"/>
        <end position="462"/>
    </location>
</feature>
<accession>A0A9Q2S166</accession>
<name>A0A9Q2S166_9RHOB</name>
<dbReference type="Proteomes" id="UP000755667">
    <property type="component" value="Unassembled WGS sequence"/>
</dbReference>
<evidence type="ECO:0008006" key="7">
    <source>
        <dbReference type="Google" id="ProtNLM"/>
    </source>
</evidence>
<feature type="transmembrane region" description="Helical" evidence="2">
    <location>
        <begin position="415"/>
        <end position="433"/>
    </location>
</feature>